<dbReference type="STRING" id="1231341.Abor_031_054"/>
<dbReference type="AlphaFoldDB" id="A0A0D6NMP9"/>
<dbReference type="EMBL" id="BAMX01000031">
    <property type="protein sequence ID" value="GAN66888.1"/>
    <property type="molecule type" value="Genomic_DNA"/>
</dbReference>
<keyword evidence="2" id="KW-1185">Reference proteome</keyword>
<proteinExistence type="predicted"/>
<organism evidence="1 2">
    <name type="scientific">Acetobacter orientalis</name>
    <dbReference type="NCBI Taxonomy" id="146474"/>
    <lineage>
        <taxon>Bacteria</taxon>
        <taxon>Pseudomonadati</taxon>
        <taxon>Pseudomonadota</taxon>
        <taxon>Alphaproteobacteria</taxon>
        <taxon>Acetobacterales</taxon>
        <taxon>Acetobacteraceae</taxon>
        <taxon>Acetobacter</taxon>
    </lineage>
</organism>
<accession>A0A0D6NMP9</accession>
<evidence type="ECO:0000313" key="2">
    <source>
        <dbReference type="Proteomes" id="UP000032670"/>
    </source>
</evidence>
<gene>
    <name evidence="1" type="ORF">Abor_031_054</name>
</gene>
<accession>A0A6N3SWD7</accession>
<evidence type="ECO:0000313" key="1">
    <source>
        <dbReference type="EMBL" id="GAN66888.1"/>
    </source>
</evidence>
<name>A0A0D6NMP9_9PROT</name>
<comment type="caution">
    <text evidence="1">The sequence shown here is derived from an EMBL/GenBank/DDBJ whole genome shotgun (WGS) entry which is preliminary data.</text>
</comment>
<sequence length="82" mass="8606">MLCTETAPHSAGNVGDFRGMSKLEINTKLAVVASEDGSVNVTMADGKSTATLELESPKFARLFAMALLTAAEEAEAFLRAAE</sequence>
<dbReference type="Proteomes" id="UP000032670">
    <property type="component" value="Unassembled WGS sequence"/>
</dbReference>
<reference evidence="1 2" key="1">
    <citation type="submission" date="2012-11" db="EMBL/GenBank/DDBJ databases">
        <title>Whole genome sequence of Acetobacter orientalis 21F-2.</title>
        <authorList>
            <person name="Azuma Y."/>
            <person name="Higashiura N."/>
            <person name="Hirakawa H."/>
            <person name="Matsushita K."/>
        </authorList>
    </citation>
    <scope>NUCLEOTIDE SEQUENCE [LARGE SCALE GENOMIC DNA]</scope>
    <source>
        <strain evidence="1 2">21F-2</strain>
    </source>
</reference>
<protein>
    <submittedName>
        <fullName evidence="1">Uncharacterized protein</fullName>
    </submittedName>
</protein>